<evidence type="ECO:0000313" key="3">
    <source>
        <dbReference type="EMBL" id="GAB09023.1"/>
    </source>
</evidence>
<proteinExistence type="predicted"/>
<evidence type="ECO:0000259" key="2">
    <source>
        <dbReference type="Pfam" id="PF03372"/>
    </source>
</evidence>
<dbReference type="InterPro" id="IPR036691">
    <property type="entry name" value="Endo/exonu/phosph_ase_sf"/>
</dbReference>
<dbReference type="EMBL" id="BAEE01000026">
    <property type="protein sequence ID" value="GAB09023.1"/>
    <property type="molecule type" value="Genomic_DNA"/>
</dbReference>
<organism evidence="3 4">
    <name type="scientific">Gordonia araii NBRC 100433</name>
    <dbReference type="NCBI Taxonomy" id="1073574"/>
    <lineage>
        <taxon>Bacteria</taxon>
        <taxon>Bacillati</taxon>
        <taxon>Actinomycetota</taxon>
        <taxon>Actinomycetes</taxon>
        <taxon>Mycobacteriales</taxon>
        <taxon>Gordoniaceae</taxon>
        <taxon>Gordonia</taxon>
    </lineage>
</organism>
<sequence length="318" mass="33573">MFVKVIRTCGVLLGIALLVGGIAAVALFFYPSRDNVTIYPASAVPVAVLTTVAAVLLFALMRRWILMGAAVVVAGALVVTQLPLWISETPANADAQKITVLSSNLMAGEGDIGALAEIVGEVQPDIVSLQELTPEAWARAEASPITTVVPNLYAVPGPFAAGTALLTRDVQRDQAKLPDMILHNLAATTNLSGAPDTRVLSIHAGAPVPGHGTSSVNDIGVLRGHFEKLPPGRVIAVGDFNATWNHKHYRQLLHGGLIDATDQAGAGWVPTYPTDKLGRRPVVGIDHVISRGFVATSVETRYLPGADHRVLIVKLVPR</sequence>
<dbReference type="Gene3D" id="3.60.10.10">
    <property type="entry name" value="Endonuclease/exonuclease/phosphatase"/>
    <property type="match status" value="1"/>
</dbReference>
<keyword evidence="1" id="KW-0472">Membrane</keyword>
<keyword evidence="1" id="KW-0812">Transmembrane</keyword>
<accession>G7GZJ8</accession>
<dbReference type="Proteomes" id="UP000035088">
    <property type="component" value="Unassembled WGS sequence"/>
</dbReference>
<dbReference type="GO" id="GO:0003824">
    <property type="term" value="F:catalytic activity"/>
    <property type="evidence" value="ECO:0007669"/>
    <property type="project" value="InterPro"/>
</dbReference>
<dbReference type="InterPro" id="IPR005135">
    <property type="entry name" value="Endo/exonuclease/phosphatase"/>
</dbReference>
<feature type="transmembrane region" description="Helical" evidence="1">
    <location>
        <begin position="36"/>
        <end position="58"/>
    </location>
</feature>
<dbReference type="RefSeq" id="WP_007321100.1">
    <property type="nucleotide sequence ID" value="NZ_BAEE01000026.1"/>
</dbReference>
<feature type="transmembrane region" description="Helical" evidence="1">
    <location>
        <begin position="65"/>
        <end position="86"/>
    </location>
</feature>
<evidence type="ECO:0000313" key="4">
    <source>
        <dbReference type="Proteomes" id="UP000035088"/>
    </source>
</evidence>
<comment type="caution">
    <text evidence="3">The sequence shown here is derived from an EMBL/GenBank/DDBJ whole genome shotgun (WGS) entry which is preliminary data.</text>
</comment>
<feature type="transmembrane region" description="Helical" evidence="1">
    <location>
        <begin position="12"/>
        <end position="30"/>
    </location>
</feature>
<evidence type="ECO:0000256" key="1">
    <source>
        <dbReference type="SAM" id="Phobius"/>
    </source>
</evidence>
<reference evidence="3 4" key="1">
    <citation type="submission" date="2011-11" db="EMBL/GenBank/DDBJ databases">
        <title>Whole genome shotgun sequence of Gordonia araii NBRC 100433.</title>
        <authorList>
            <person name="Yoshida Y."/>
            <person name="Hosoyama A."/>
            <person name="Tsuchikane K."/>
            <person name="Katsumata H."/>
            <person name="Yamazaki S."/>
            <person name="Fujita N."/>
        </authorList>
    </citation>
    <scope>NUCLEOTIDE SEQUENCE [LARGE SCALE GENOMIC DNA]</scope>
    <source>
        <strain evidence="3 4">NBRC 100433</strain>
    </source>
</reference>
<name>G7GZJ8_9ACTN</name>
<gene>
    <name evidence="3" type="ORF">GOARA_026_00530</name>
</gene>
<dbReference type="Pfam" id="PF03372">
    <property type="entry name" value="Exo_endo_phos"/>
    <property type="match status" value="1"/>
</dbReference>
<dbReference type="AlphaFoldDB" id="G7GZJ8"/>
<protein>
    <recommendedName>
        <fullName evidence="2">Endonuclease/exonuclease/phosphatase domain-containing protein</fullName>
    </recommendedName>
</protein>
<dbReference type="STRING" id="1073574.GOARA_026_00530"/>
<keyword evidence="4" id="KW-1185">Reference proteome</keyword>
<feature type="domain" description="Endonuclease/exonuclease/phosphatase" evidence="2">
    <location>
        <begin position="108"/>
        <end position="308"/>
    </location>
</feature>
<dbReference type="SUPFAM" id="SSF56219">
    <property type="entry name" value="DNase I-like"/>
    <property type="match status" value="1"/>
</dbReference>
<keyword evidence="1" id="KW-1133">Transmembrane helix</keyword>